<reference evidence="1 2" key="1">
    <citation type="submission" date="2018-03" db="EMBL/GenBank/DDBJ databases">
        <title>The draft genome of Mesorhizobium sp. 6GN-30.</title>
        <authorList>
            <person name="Liu L."/>
            <person name="Li L."/>
            <person name="Wang T."/>
            <person name="Zhang X."/>
            <person name="Liang L."/>
        </authorList>
    </citation>
    <scope>NUCLEOTIDE SEQUENCE [LARGE SCALE GENOMIC DNA]</scope>
    <source>
        <strain evidence="1 2">6GN30</strain>
    </source>
</reference>
<dbReference type="InterPro" id="IPR029058">
    <property type="entry name" value="AB_hydrolase_fold"/>
</dbReference>
<dbReference type="InterPro" id="IPR019734">
    <property type="entry name" value="TPR_rpt"/>
</dbReference>
<sequence length="417" mass="45824">MSQPTALSGPSFHLRTVRDSTKLVLFFGGIGARDGRFQYWKVGKALDAHCLFLSDARKHWYQGGVPGLGDDLEATLDSIRRWAVVLGTDEIYAFGQSMGAHGAILYGARLGARVIAFGAETILRLESSRSMRMLAADAHIAHPDLLDAIIAAEKPILTFASEEDPIDLYCIDRVNGLPNCRARTITGYKHDLATHLHRADQLVPMLRTFVDNRPIPLLQNEGRALSHPGFAEAFYDLFRHVRAGRYDEAAAAGTFAVSLYPRSAYASYLTGKALFAMKQIGPARPHLENALTLAPSEPGYRFLMGRCLAQLREYDRAIAIFDGIIAERPDSAGAFHQIAGIRYRQCDLLQALAASRRAVALAPAIKVYATLRDKIEARLAVSPAQAAPALPDDPMQPDQTKLSGLYRSVVEVVSRRR</sequence>
<dbReference type="Proteomes" id="UP000241229">
    <property type="component" value="Unassembled WGS sequence"/>
</dbReference>
<dbReference type="RefSeq" id="WP_106772348.1">
    <property type="nucleotide sequence ID" value="NZ_PXYK01000009.1"/>
</dbReference>
<dbReference type="SUPFAM" id="SSF53474">
    <property type="entry name" value="alpha/beta-Hydrolases"/>
    <property type="match status" value="1"/>
</dbReference>
<evidence type="ECO:0000313" key="2">
    <source>
        <dbReference type="Proteomes" id="UP000241229"/>
    </source>
</evidence>
<dbReference type="EMBL" id="PXYK01000009">
    <property type="protein sequence ID" value="PSJ60613.1"/>
    <property type="molecule type" value="Genomic_DNA"/>
</dbReference>
<dbReference type="InterPro" id="IPR011990">
    <property type="entry name" value="TPR-like_helical_dom_sf"/>
</dbReference>
<gene>
    <name evidence="1" type="ORF">C7I84_11625</name>
</gene>
<proteinExistence type="predicted"/>
<dbReference type="OrthoDB" id="9808976at2"/>
<keyword evidence="2" id="KW-1185">Reference proteome</keyword>
<name>A0A2P7SDS2_9HYPH</name>
<dbReference type="Gene3D" id="3.40.50.1820">
    <property type="entry name" value="alpha/beta hydrolase"/>
    <property type="match status" value="1"/>
</dbReference>
<comment type="caution">
    <text evidence="1">The sequence shown here is derived from an EMBL/GenBank/DDBJ whole genome shotgun (WGS) entry which is preliminary data.</text>
</comment>
<evidence type="ECO:0000313" key="1">
    <source>
        <dbReference type="EMBL" id="PSJ60613.1"/>
    </source>
</evidence>
<dbReference type="SUPFAM" id="SSF48452">
    <property type="entry name" value="TPR-like"/>
    <property type="match status" value="1"/>
</dbReference>
<organism evidence="1 2">
    <name type="scientific">Kumtagia ephedrae</name>
    <dbReference type="NCBI Taxonomy" id="2116701"/>
    <lineage>
        <taxon>Bacteria</taxon>
        <taxon>Pseudomonadati</taxon>
        <taxon>Pseudomonadota</taxon>
        <taxon>Alphaproteobacteria</taxon>
        <taxon>Hyphomicrobiales</taxon>
        <taxon>Phyllobacteriaceae</taxon>
        <taxon>Kumtagia</taxon>
    </lineage>
</organism>
<dbReference type="Gene3D" id="1.25.40.10">
    <property type="entry name" value="Tetratricopeptide repeat domain"/>
    <property type="match status" value="1"/>
</dbReference>
<accession>A0A2P7SDS2</accession>
<dbReference type="Pfam" id="PF12895">
    <property type="entry name" value="ANAPC3"/>
    <property type="match status" value="1"/>
</dbReference>
<protein>
    <submittedName>
        <fullName evidence="1">Uncharacterized protein</fullName>
    </submittedName>
</protein>
<dbReference type="SMART" id="SM00028">
    <property type="entry name" value="TPR"/>
    <property type="match status" value="3"/>
</dbReference>
<dbReference type="AlphaFoldDB" id="A0A2P7SDS2"/>